<dbReference type="AlphaFoldDB" id="A0A0M3JBQ1"/>
<reference evidence="3" key="1">
    <citation type="submission" date="2017-02" db="UniProtKB">
        <authorList>
            <consortium name="WormBaseParasite"/>
        </authorList>
    </citation>
    <scope>IDENTIFICATION</scope>
</reference>
<organism evidence="3">
    <name type="scientific">Anisakis simplex</name>
    <name type="common">Herring worm</name>
    <dbReference type="NCBI Taxonomy" id="6269"/>
    <lineage>
        <taxon>Eukaryota</taxon>
        <taxon>Metazoa</taxon>
        <taxon>Ecdysozoa</taxon>
        <taxon>Nematoda</taxon>
        <taxon>Chromadorea</taxon>
        <taxon>Rhabditida</taxon>
        <taxon>Spirurina</taxon>
        <taxon>Ascaridomorpha</taxon>
        <taxon>Ascaridoidea</taxon>
        <taxon>Anisakidae</taxon>
        <taxon>Anisakis</taxon>
        <taxon>Anisakis simplex complex</taxon>
    </lineage>
</organism>
<evidence type="ECO:0000313" key="1">
    <source>
        <dbReference type="EMBL" id="VDK24575.1"/>
    </source>
</evidence>
<reference evidence="1 2" key="2">
    <citation type="submission" date="2018-11" db="EMBL/GenBank/DDBJ databases">
        <authorList>
            <consortium name="Pathogen Informatics"/>
        </authorList>
    </citation>
    <scope>NUCLEOTIDE SEQUENCE [LARGE SCALE GENOMIC DNA]</scope>
</reference>
<gene>
    <name evidence="1" type="ORF">ASIM_LOCUS4833</name>
</gene>
<evidence type="ECO:0000313" key="2">
    <source>
        <dbReference type="Proteomes" id="UP000267096"/>
    </source>
</evidence>
<protein>
    <submittedName>
        <fullName evidence="1 3">Uncharacterized protein</fullName>
    </submittedName>
</protein>
<accession>A0A0M3JBQ1</accession>
<sequence length="68" mass="7827">MYGDMSADEFASVSEKIIEMNLSCTLVTEKEKQMMGEMLFRMCREMSNLVKMNSGRPSTIMRTAMLVY</sequence>
<dbReference type="EMBL" id="UYRR01008892">
    <property type="protein sequence ID" value="VDK24575.1"/>
    <property type="molecule type" value="Genomic_DNA"/>
</dbReference>
<name>A0A0M3JBQ1_ANISI</name>
<evidence type="ECO:0000313" key="3">
    <source>
        <dbReference type="WBParaSite" id="ASIM_0000502801-mRNA-1"/>
    </source>
</evidence>
<keyword evidence="2" id="KW-1185">Reference proteome</keyword>
<dbReference type="Proteomes" id="UP000267096">
    <property type="component" value="Unassembled WGS sequence"/>
</dbReference>
<proteinExistence type="predicted"/>
<dbReference type="WBParaSite" id="ASIM_0000502801-mRNA-1">
    <property type="protein sequence ID" value="ASIM_0000502801-mRNA-1"/>
    <property type="gene ID" value="ASIM_0000502801"/>
</dbReference>